<dbReference type="InterPro" id="IPR004130">
    <property type="entry name" value="Gpn"/>
</dbReference>
<dbReference type="InterPro" id="IPR027417">
    <property type="entry name" value="P-loop_NTPase"/>
</dbReference>
<dbReference type="GO" id="GO:0005525">
    <property type="term" value="F:GTP binding"/>
    <property type="evidence" value="ECO:0007669"/>
    <property type="project" value="UniProtKB-KW"/>
</dbReference>
<keyword evidence="3 5" id="KW-0378">Hydrolase</keyword>
<evidence type="ECO:0000256" key="1">
    <source>
        <dbReference type="ARBA" id="ARBA00005290"/>
    </source>
</evidence>
<evidence type="ECO:0000256" key="2">
    <source>
        <dbReference type="ARBA" id="ARBA00022741"/>
    </source>
</evidence>
<comment type="subcellular location">
    <subcellularLocation>
        <location evidence="5">Cytoplasm</location>
    </subcellularLocation>
    <subcellularLocation>
        <location evidence="5">Nucleus</location>
    </subcellularLocation>
</comment>
<keyword evidence="5" id="KW-0963">Cytoplasm</keyword>
<dbReference type="OrthoDB" id="243313at2759"/>
<dbReference type="Gene3D" id="3.40.50.300">
    <property type="entry name" value="P-loop containing nucleotide triphosphate hydrolases"/>
    <property type="match status" value="1"/>
</dbReference>
<dbReference type="PANTHER" id="PTHR21231:SF8">
    <property type="entry name" value="GPN-LOOP GTPASE 1"/>
    <property type="match status" value="1"/>
</dbReference>
<comment type="caution">
    <text evidence="6">The sequence shown here is derived from an EMBL/GenBank/DDBJ whole genome shotgun (WGS) entry which is preliminary data.</text>
</comment>
<dbReference type="GO" id="GO:0005634">
    <property type="term" value="C:nucleus"/>
    <property type="evidence" value="ECO:0007669"/>
    <property type="project" value="UniProtKB-SubCell"/>
</dbReference>
<dbReference type="Proteomes" id="UP000051530">
    <property type="component" value="Unassembled WGS sequence"/>
</dbReference>
<reference evidence="6 7" key="1">
    <citation type="submission" date="2015-07" db="EMBL/GenBank/DDBJ databases">
        <title>The genome of Pseudoloma neurophilia, a relevant intracellular parasite of the zebrafish.</title>
        <authorList>
            <person name="Ndikumana S."/>
            <person name="Pelin A."/>
            <person name="Sanders J."/>
            <person name="Corradi N."/>
        </authorList>
    </citation>
    <scope>NUCLEOTIDE SEQUENCE [LARGE SCALE GENOMIC DNA]</scope>
    <source>
        <strain evidence="6 7">MK1</strain>
    </source>
</reference>
<dbReference type="PANTHER" id="PTHR21231">
    <property type="entry name" value="XPA-BINDING PROTEIN 1-RELATED"/>
    <property type="match status" value="1"/>
</dbReference>
<keyword evidence="7" id="KW-1185">Reference proteome</keyword>
<comment type="subunit">
    <text evidence="5">Binds to RNA polymerase II.</text>
</comment>
<accession>A0A0R0LYB4</accession>
<keyword evidence="2 5" id="KW-0547">Nucleotide-binding</keyword>
<dbReference type="GO" id="GO:0005737">
    <property type="term" value="C:cytoplasm"/>
    <property type="evidence" value="ECO:0007669"/>
    <property type="project" value="UniProtKB-SubCell"/>
</dbReference>
<comment type="function">
    <text evidence="5">Small GTPase required for proper nuclear import of RNA polymerase II (RNAPII). May act at an RNAP assembly step prior to nuclear import.</text>
</comment>
<protein>
    <recommendedName>
        <fullName evidence="5">GPN-loop GTPase</fullName>
        <ecNumber evidence="5">3.6.5.-</ecNumber>
    </recommendedName>
</protein>
<name>A0A0R0LYB4_9MICR</name>
<dbReference type="VEuPathDB" id="MicrosporidiaDB:M153_28905000486"/>
<evidence type="ECO:0000313" key="6">
    <source>
        <dbReference type="EMBL" id="KRH91735.1"/>
    </source>
</evidence>
<evidence type="ECO:0000313" key="7">
    <source>
        <dbReference type="Proteomes" id="UP000051530"/>
    </source>
</evidence>
<gene>
    <name evidence="6" type="ORF">M153_28905000486</name>
</gene>
<evidence type="ECO:0000256" key="5">
    <source>
        <dbReference type="RuleBase" id="RU365059"/>
    </source>
</evidence>
<proteinExistence type="inferred from homology"/>
<dbReference type="EMBL" id="LGUB01001577">
    <property type="protein sequence ID" value="KRH91735.1"/>
    <property type="molecule type" value="Genomic_DNA"/>
</dbReference>
<evidence type="ECO:0000256" key="3">
    <source>
        <dbReference type="ARBA" id="ARBA00022801"/>
    </source>
</evidence>
<dbReference type="Pfam" id="PF03029">
    <property type="entry name" value="ATP_bind_1"/>
    <property type="match status" value="1"/>
</dbReference>
<sequence>MSITFLNIGMAGTGKSTFSARLNLWLSAKNKIEINQDTGLNKNVTLINLDPAILKTKMPLDIDIREYFDIEQVMKDYNLGPNGSVTTILNLFMLQWNGKIDGKYCVIDTPGQIEAFVWSNSGKVLVQKMIEKNNYYQIKESFEEIDTLKSQNELQKDLENES</sequence>
<dbReference type="AlphaFoldDB" id="A0A0R0LYB4"/>
<comment type="similarity">
    <text evidence="1 5">Belongs to the GPN-loop GTPase family.</text>
</comment>
<dbReference type="SUPFAM" id="SSF52540">
    <property type="entry name" value="P-loop containing nucleoside triphosphate hydrolases"/>
    <property type="match status" value="1"/>
</dbReference>
<keyword evidence="4 5" id="KW-0342">GTP-binding</keyword>
<dbReference type="GO" id="GO:0003924">
    <property type="term" value="F:GTPase activity"/>
    <property type="evidence" value="ECO:0007669"/>
    <property type="project" value="TreeGrafter"/>
</dbReference>
<organism evidence="6 7">
    <name type="scientific">Pseudoloma neurophilia</name>
    <dbReference type="NCBI Taxonomy" id="146866"/>
    <lineage>
        <taxon>Eukaryota</taxon>
        <taxon>Fungi</taxon>
        <taxon>Fungi incertae sedis</taxon>
        <taxon>Microsporidia</taxon>
        <taxon>Pseudoloma</taxon>
    </lineage>
</organism>
<evidence type="ECO:0000256" key="4">
    <source>
        <dbReference type="ARBA" id="ARBA00023134"/>
    </source>
</evidence>
<feature type="non-terminal residue" evidence="6">
    <location>
        <position position="162"/>
    </location>
</feature>
<dbReference type="EC" id="3.6.5.-" evidence="5"/>